<evidence type="ECO:0000256" key="5">
    <source>
        <dbReference type="ARBA" id="ARBA00022777"/>
    </source>
</evidence>
<evidence type="ECO:0000256" key="1">
    <source>
        <dbReference type="ARBA" id="ARBA00000085"/>
    </source>
</evidence>
<dbReference type="InterPro" id="IPR052162">
    <property type="entry name" value="Sensor_kinase/Photoreceptor"/>
</dbReference>
<dbReference type="SMART" id="SM00388">
    <property type="entry name" value="HisKA"/>
    <property type="match status" value="1"/>
</dbReference>
<reference evidence="11 12" key="1">
    <citation type="submission" date="2020-05" db="EMBL/GenBank/DDBJ databases">
        <title>Hymenobacter terrestris sp. nov. and Hymenobacter lapidiphilus sp. nov., isolated from regoliths in Antarctica.</title>
        <authorList>
            <person name="Sedlacek I."/>
            <person name="Pantucek R."/>
            <person name="Zeman M."/>
            <person name="Holochova P."/>
            <person name="Kralova S."/>
            <person name="Stankova E."/>
            <person name="Sedo O."/>
            <person name="Micenkova L."/>
            <person name="Svec P."/>
            <person name="Gupta V."/>
            <person name="Sood U."/>
            <person name="Korpole U.S."/>
            <person name="Lal R."/>
        </authorList>
    </citation>
    <scope>NUCLEOTIDE SEQUENCE [LARGE SCALE GENOMIC DNA]</scope>
    <source>
        <strain evidence="11 12">P5342</strain>
    </source>
</reference>
<name>A0A7Y7PRI3_9BACT</name>
<keyword evidence="12" id="KW-1185">Reference proteome</keyword>
<evidence type="ECO:0000259" key="8">
    <source>
        <dbReference type="PROSITE" id="PS50109"/>
    </source>
</evidence>
<sequence>MALAAAPMSFPSSAPPDLLQAALEISLTGFIAFRPIYDPAHPATITDLAYVYLNPAAQRMLQLPGCPAESFLTRYPSAVEAGIFAFYRDTFLAGAPGRFVVSGQHEGLDNAYQLAAHRAGDLLVVSFSETADQPRPAGDEALRQSQAAGDEARAEAEAQRQRLLNVFLQDPVLMAQLRGPDHLVELANHGFEGAFGHRGIQGRTYREAAPELVAQGFIDLLDRVYQTGETFSATEQPAYMDDTNTGTPQLHYHNFIYQATRNAAGTIDGILIVATDVTELVLNRQQLEEKERHTAQLNQELEARVQARTQEAEAVAQRLQHVTESLPNTIFTADAAGQVLYISPQWYAYTGMALGTPVSEAWPDFIYPADLPAISKEFNAALAEGRPWSYEFRLRGADGHYRWFASQGVPEPLAEAEAAGRLRQWFGSNFDVDDLKRVQQRFEEQDQLLTNILSSLPAGVVTFEGEDLRFGFFNEAYQQLAEGRVVLGRPAVEVFPEVAEQGFLASLREVLRTGEPYRGQEVPAYARDPRTGQQQDMYLDLAYLPLRHGQQAPHAVLGFLVDVTGRVLARQQAEAAQALALAAAGQVAAQREAFFQVFEQTPARIALLCGPHHGYEYVNPAYQQLFAGRELVGRPMAEAIPEVRGQGFLEMLDHVFQTGETSFSHELLAYIPQPDGQPPQERYFDSTYQAIREDGLVAGISVFAYDVTERVLARRQRESQRVQLAELFEQAPAAVAILGGPGLVHELVNPIYASLFPGRELPGRALADVFPELAGTGVVESFEQVYQTGLPNEEKCLLIPFTNPATGQLEDRYFNYSQQARRDAQDRIDGVLVFAFEVTEQVSARQHAQALAAELTTANQQLVRINADLDNFIYTASHDLKAPISNLEGLLYLLQEELPAEVAQNAEVGPVLARMLDAVDRFKRTIDHLTDVSKLQKEHQSAATLVNLAAVVEDVRQDLQPVLEAAGAKLFVAVSATPSIPFTEKNLRSIVYNLLSNAVKYRHPDRTPHIDVRAHVRAGHTVLEVHDNGLGLGPAHLPRLFTMFQRFHNHVEGTGIGLYMINRMVENAGGRIEVHSQLGAGSTFFVFLPHENGPTEQSFPAFIPA</sequence>
<evidence type="ECO:0000313" key="12">
    <source>
        <dbReference type="Proteomes" id="UP000565521"/>
    </source>
</evidence>
<dbReference type="PROSITE" id="PS50113">
    <property type="entry name" value="PAC"/>
    <property type="match status" value="1"/>
</dbReference>
<keyword evidence="3" id="KW-0597">Phosphoprotein</keyword>
<dbReference type="GO" id="GO:0000155">
    <property type="term" value="F:phosphorelay sensor kinase activity"/>
    <property type="evidence" value="ECO:0007669"/>
    <property type="project" value="InterPro"/>
</dbReference>
<dbReference type="Proteomes" id="UP000565521">
    <property type="component" value="Unassembled WGS sequence"/>
</dbReference>
<dbReference type="InterPro" id="IPR013656">
    <property type="entry name" value="PAS_4"/>
</dbReference>
<dbReference type="PROSITE" id="PS50109">
    <property type="entry name" value="HIS_KIN"/>
    <property type="match status" value="1"/>
</dbReference>
<dbReference type="SMART" id="SM00091">
    <property type="entry name" value="PAS"/>
    <property type="match status" value="4"/>
</dbReference>
<protein>
    <recommendedName>
        <fullName evidence="2">histidine kinase</fullName>
        <ecNumber evidence="2">2.7.13.3</ecNumber>
    </recommendedName>
</protein>
<keyword evidence="4" id="KW-0808">Transferase</keyword>
<dbReference type="SUPFAM" id="SSF55785">
    <property type="entry name" value="PYP-like sensor domain (PAS domain)"/>
    <property type="match status" value="4"/>
</dbReference>
<organism evidence="11 12">
    <name type="scientific">Hymenobacter lapidiphilus</name>
    <dbReference type="NCBI Taxonomy" id="2608003"/>
    <lineage>
        <taxon>Bacteria</taxon>
        <taxon>Pseudomonadati</taxon>
        <taxon>Bacteroidota</taxon>
        <taxon>Cytophagia</taxon>
        <taxon>Cytophagales</taxon>
        <taxon>Hymenobacteraceae</taxon>
        <taxon>Hymenobacter</taxon>
    </lineage>
</organism>
<evidence type="ECO:0000313" key="11">
    <source>
        <dbReference type="EMBL" id="NVO32721.1"/>
    </source>
</evidence>
<dbReference type="CDD" id="cd00082">
    <property type="entry name" value="HisKA"/>
    <property type="match status" value="1"/>
</dbReference>
<dbReference type="Pfam" id="PF00512">
    <property type="entry name" value="HisKA"/>
    <property type="match status" value="1"/>
</dbReference>
<keyword evidence="5" id="KW-0418">Kinase</keyword>
<comment type="catalytic activity">
    <reaction evidence="1">
        <text>ATP + protein L-histidine = ADP + protein N-phospho-L-histidine.</text>
        <dbReference type="EC" id="2.7.13.3"/>
    </reaction>
</comment>
<feature type="domain" description="Histidine kinase" evidence="8">
    <location>
        <begin position="875"/>
        <end position="1092"/>
    </location>
</feature>
<proteinExistence type="predicted"/>
<dbReference type="InterPro" id="IPR013655">
    <property type="entry name" value="PAS_fold_3"/>
</dbReference>
<dbReference type="Gene3D" id="3.30.450.20">
    <property type="entry name" value="PAS domain"/>
    <property type="match status" value="5"/>
</dbReference>
<dbReference type="InterPro" id="IPR004358">
    <property type="entry name" value="Sig_transdc_His_kin-like_C"/>
</dbReference>
<dbReference type="PROSITE" id="PS50112">
    <property type="entry name" value="PAS"/>
    <property type="match status" value="1"/>
</dbReference>
<dbReference type="SUPFAM" id="SSF55874">
    <property type="entry name" value="ATPase domain of HSP90 chaperone/DNA topoisomerase II/histidine kinase"/>
    <property type="match status" value="1"/>
</dbReference>
<evidence type="ECO:0000256" key="3">
    <source>
        <dbReference type="ARBA" id="ARBA00022553"/>
    </source>
</evidence>
<dbReference type="PANTHER" id="PTHR43304">
    <property type="entry name" value="PHYTOCHROME-LIKE PROTEIN CPH1"/>
    <property type="match status" value="1"/>
</dbReference>
<evidence type="ECO:0000256" key="7">
    <source>
        <dbReference type="SAM" id="MobiDB-lite"/>
    </source>
</evidence>
<dbReference type="AlphaFoldDB" id="A0A7Y7PRI3"/>
<dbReference type="InterPro" id="IPR003594">
    <property type="entry name" value="HATPase_dom"/>
</dbReference>
<dbReference type="EC" id="2.7.13.3" evidence="2"/>
<dbReference type="Gene3D" id="1.10.287.130">
    <property type="match status" value="1"/>
</dbReference>
<dbReference type="InterPro" id="IPR036890">
    <property type="entry name" value="HATPase_C_sf"/>
</dbReference>
<dbReference type="InterPro" id="IPR003661">
    <property type="entry name" value="HisK_dim/P_dom"/>
</dbReference>
<dbReference type="InterPro" id="IPR035965">
    <property type="entry name" value="PAS-like_dom_sf"/>
</dbReference>
<dbReference type="InterPro" id="IPR036097">
    <property type="entry name" value="HisK_dim/P_sf"/>
</dbReference>
<dbReference type="SMART" id="SM00387">
    <property type="entry name" value="HATPase_c"/>
    <property type="match status" value="1"/>
</dbReference>
<dbReference type="RefSeq" id="WP_176909589.1">
    <property type="nucleotide sequence ID" value="NZ_JABKAU010000035.1"/>
</dbReference>
<gene>
    <name evidence="11" type="ORF">HW554_16010</name>
</gene>
<evidence type="ECO:0000256" key="2">
    <source>
        <dbReference type="ARBA" id="ARBA00012438"/>
    </source>
</evidence>
<evidence type="ECO:0000259" key="10">
    <source>
        <dbReference type="PROSITE" id="PS50113"/>
    </source>
</evidence>
<dbReference type="EMBL" id="JABKAU010000035">
    <property type="protein sequence ID" value="NVO32721.1"/>
    <property type="molecule type" value="Genomic_DNA"/>
</dbReference>
<comment type="caution">
    <text evidence="11">The sequence shown here is derived from an EMBL/GenBank/DDBJ whole genome shotgun (WGS) entry which is preliminary data.</text>
</comment>
<dbReference type="PANTHER" id="PTHR43304:SF1">
    <property type="entry name" value="PAC DOMAIN-CONTAINING PROTEIN"/>
    <property type="match status" value="1"/>
</dbReference>
<dbReference type="PRINTS" id="PR00344">
    <property type="entry name" value="BCTRLSENSOR"/>
</dbReference>
<dbReference type="CDD" id="cd00130">
    <property type="entry name" value="PAS"/>
    <property type="match status" value="2"/>
</dbReference>
<dbReference type="SUPFAM" id="SSF47384">
    <property type="entry name" value="Homodimeric domain of signal transducing histidine kinase"/>
    <property type="match status" value="1"/>
</dbReference>
<accession>A0A7Y7PRI3</accession>
<dbReference type="NCBIfam" id="TIGR00229">
    <property type="entry name" value="sensory_box"/>
    <property type="match status" value="1"/>
</dbReference>
<keyword evidence="6" id="KW-0175">Coiled coil</keyword>
<feature type="domain" description="PAC" evidence="10">
    <location>
        <begin position="388"/>
        <end position="444"/>
    </location>
</feature>
<feature type="region of interest" description="Disordered" evidence="7">
    <location>
        <begin position="132"/>
        <end position="155"/>
    </location>
</feature>
<feature type="coiled-coil region" evidence="6">
    <location>
        <begin position="283"/>
        <end position="318"/>
    </location>
</feature>
<dbReference type="InterPro" id="IPR000014">
    <property type="entry name" value="PAS"/>
</dbReference>
<feature type="domain" description="PAS" evidence="9">
    <location>
        <begin position="315"/>
        <end position="385"/>
    </location>
</feature>
<evidence type="ECO:0000256" key="4">
    <source>
        <dbReference type="ARBA" id="ARBA00022679"/>
    </source>
</evidence>
<dbReference type="InterPro" id="IPR000700">
    <property type="entry name" value="PAS-assoc_C"/>
</dbReference>
<evidence type="ECO:0000259" key="9">
    <source>
        <dbReference type="PROSITE" id="PS50112"/>
    </source>
</evidence>
<evidence type="ECO:0000256" key="6">
    <source>
        <dbReference type="SAM" id="Coils"/>
    </source>
</evidence>
<dbReference type="Pfam" id="PF08448">
    <property type="entry name" value="PAS_4"/>
    <property type="match status" value="4"/>
</dbReference>
<dbReference type="Gene3D" id="3.30.565.10">
    <property type="entry name" value="Histidine kinase-like ATPase, C-terminal domain"/>
    <property type="match status" value="1"/>
</dbReference>
<dbReference type="Pfam" id="PF02518">
    <property type="entry name" value="HATPase_c"/>
    <property type="match status" value="1"/>
</dbReference>
<dbReference type="InterPro" id="IPR005467">
    <property type="entry name" value="His_kinase_dom"/>
</dbReference>
<dbReference type="Pfam" id="PF08447">
    <property type="entry name" value="PAS_3"/>
    <property type="match status" value="1"/>
</dbReference>